<evidence type="ECO:0000313" key="3">
    <source>
        <dbReference type="EMBL" id="EIW80560.1"/>
    </source>
</evidence>
<evidence type="ECO:0000256" key="2">
    <source>
        <dbReference type="SAM" id="MobiDB-lite"/>
    </source>
</evidence>
<keyword evidence="4" id="KW-1185">Reference proteome</keyword>
<gene>
    <name evidence="3" type="ORF">CONPUDRAFT_154588</name>
</gene>
<dbReference type="GO" id="GO:0016491">
    <property type="term" value="F:oxidoreductase activity"/>
    <property type="evidence" value="ECO:0007669"/>
    <property type="project" value="UniProtKB-KW"/>
</dbReference>
<reference evidence="4" key="1">
    <citation type="journal article" date="2012" name="Science">
        <title>The Paleozoic origin of enzymatic lignin decomposition reconstructed from 31 fungal genomes.</title>
        <authorList>
            <person name="Floudas D."/>
            <person name="Binder M."/>
            <person name="Riley R."/>
            <person name="Barry K."/>
            <person name="Blanchette R.A."/>
            <person name="Henrissat B."/>
            <person name="Martinez A.T."/>
            <person name="Otillar R."/>
            <person name="Spatafora J.W."/>
            <person name="Yadav J.S."/>
            <person name="Aerts A."/>
            <person name="Benoit I."/>
            <person name="Boyd A."/>
            <person name="Carlson A."/>
            <person name="Copeland A."/>
            <person name="Coutinho P.M."/>
            <person name="de Vries R.P."/>
            <person name="Ferreira P."/>
            <person name="Findley K."/>
            <person name="Foster B."/>
            <person name="Gaskell J."/>
            <person name="Glotzer D."/>
            <person name="Gorecki P."/>
            <person name="Heitman J."/>
            <person name="Hesse C."/>
            <person name="Hori C."/>
            <person name="Igarashi K."/>
            <person name="Jurgens J.A."/>
            <person name="Kallen N."/>
            <person name="Kersten P."/>
            <person name="Kohler A."/>
            <person name="Kuees U."/>
            <person name="Kumar T.K.A."/>
            <person name="Kuo A."/>
            <person name="LaButti K."/>
            <person name="Larrondo L.F."/>
            <person name="Lindquist E."/>
            <person name="Ling A."/>
            <person name="Lombard V."/>
            <person name="Lucas S."/>
            <person name="Lundell T."/>
            <person name="Martin R."/>
            <person name="McLaughlin D.J."/>
            <person name="Morgenstern I."/>
            <person name="Morin E."/>
            <person name="Murat C."/>
            <person name="Nagy L.G."/>
            <person name="Nolan M."/>
            <person name="Ohm R.A."/>
            <person name="Patyshakuliyeva A."/>
            <person name="Rokas A."/>
            <person name="Ruiz-Duenas F.J."/>
            <person name="Sabat G."/>
            <person name="Salamov A."/>
            <person name="Samejima M."/>
            <person name="Schmutz J."/>
            <person name="Slot J.C."/>
            <person name="St John F."/>
            <person name="Stenlid J."/>
            <person name="Sun H."/>
            <person name="Sun S."/>
            <person name="Syed K."/>
            <person name="Tsang A."/>
            <person name="Wiebenga A."/>
            <person name="Young D."/>
            <person name="Pisabarro A."/>
            <person name="Eastwood D.C."/>
            <person name="Martin F."/>
            <person name="Cullen D."/>
            <person name="Grigoriev I.V."/>
            <person name="Hibbett D.S."/>
        </authorList>
    </citation>
    <scope>NUCLEOTIDE SEQUENCE [LARGE SCALE GENOMIC DNA]</scope>
    <source>
        <strain evidence="4">RWD-64-598 SS2</strain>
    </source>
</reference>
<dbReference type="OMA" id="THIADHS"/>
<evidence type="ECO:0000313" key="4">
    <source>
        <dbReference type="Proteomes" id="UP000053558"/>
    </source>
</evidence>
<evidence type="ECO:0000256" key="1">
    <source>
        <dbReference type="ARBA" id="ARBA00023002"/>
    </source>
</evidence>
<organism evidence="3 4">
    <name type="scientific">Coniophora puteana (strain RWD-64-598)</name>
    <name type="common">Brown rot fungus</name>
    <dbReference type="NCBI Taxonomy" id="741705"/>
    <lineage>
        <taxon>Eukaryota</taxon>
        <taxon>Fungi</taxon>
        <taxon>Dikarya</taxon>
        <taxon>Basidiomycota</taxon>
        <taxon>Agaricomycotina</taxon>
        <taxon>Agaricomycetes</taxon>
        <taxon>Agaricomycetidae</taxon>
        <taxon>Boletales</taxon>
        <taxon>Coniophorineae</taxon>
        <taxon>Coniophoraceae</taxon>
        <taxon>Coniophora</taxon>
    </lineage>
</organism>
<accession>A0A5M3MNG8</accession>
<dbReference type="OrthoDB" id="542013at2759"/>
<dbReference type="EMBL" id="JH711579">
    <property type="protein sequence ID" value="EIW80560.1"/>
    <property type="molecule type" value="Genomic_DNA"/>
</dbReference>
<dbReference type="SUPFAM" id="SSF51735">
    <property type="entry name" value="NAD(P)-binding Rossmann-fold domains"/>
    <property type="match status" value="1"/>
</dbReference>
<sequence length="356" mass="39486">MTGFIKDQWSCIPPVVRADLSGQTVVVVGANVGIGLEASVHFASMGPERLIIACRSEGKGKNAVEEIEQRTGFKHTELWLLDLSSFTSVRAFADRFEREAGALDILAMNAGVLPAEYEATVDGWENCTQVNHLSTSLLPLLLLPRMVEAGKKRGRAARLVITASDVHYWASLSPSVQESPTPLKLFGSKEYCTPEVMKSRYYDSKLLNVLHTRALAAHLRTLSETPVTPVAVNPGFCWSQLRRDMPSNPTMWLAEHGLAWHPEKGARQLVFAALGKRGREANRKSKSKHSGEPSPEEDEITMRGAYVSMGTTQEVSDWVLGEEGVRMQERIWKETIEILKGVDPRVEGIVQEFLYA</sequence>
<dbReference type="GeneID" id="19203284"/>
<dbReference type="Proteomes" id="UP000053558">
    <property type="component" value="Unassembled WGS sequence"/>
</dbReference>
<dbReference type="Gene3D" id="3.40.50.720">
    <property type="entry name" value="NAD(P)-binding Rossmann-like Domain"/>
    <property type="match status" value="1"/>
</dbReference>
<dbReference type="InterPro" id="IPR036291">
    <property type="entry name" value="NAD(P)-bd_dom_sf"/>
</dbReference>
<dbReference type="InterPro" id="IPR002347">
    <property type="entry name" value="SDR_fam"/>
</dbReference>
<comment type="caution">
    <text evidence="3">The sequence shown here is derived from an EMBL/GenBank/DDBJ whole genome shotgun (WGS) entry which is preliminary data.</text>
</comment>
<dbReference type="KEGG" id="cput:CONPUDRAFT_154588"/>
<dbReference type="AlphaFoldDB" id="A0A5M3MNG8"/>
<keyword evidence="1" id="KW-0560">Oxidoreductase</keyword>
<name>A0A5M3MNG8_CONPW</name>
<feature type="region of interest" description="Disordered" evidence="2">
    <location>
        <begin position="277"/>
        <end position="300"/>
    </location>
</feature>
<dbReference type="PRINTS" id="PR00081">
    <property type="entry name" value="GDHRDH"/>
</dbReference>
<dbReference type="PANTHER" id="PTHR43157:SF31">
    <property type="entry name" value="PHOSPHATIDYLINOSITOL-GLYCAN BIOSYNTHESIS CLASS F PROTEIN"/>
    <property type="match status" value="1"/>
</dbReference>
<dbReference type="Pfam" id="PF00106">
    <property type="entry name" value="adh_short"/>
    <property type="match status" value="1"/>
</dbReference>
<proteinExistence type="predicted"/>
<dbReference type="PANTHER" id="PTHR43157">
    <property type="entry name" value="PHOSPHATIDYLINOSITOL-GLYCAN BIOSYNTHESIS CLASS F PROTEIN-RELATED"/>
    <property type="match status" value="1"/>
</dbReference>
<protein>
    <submittedName>
        <fullName evidence="3">Short-chain dehydrogenase</fullName>
    </submittedName>
</protein>
<dbReference type="RefSeq" id="XP_007769489.1">
    <property type="nucleotide sequence ID" value="XM_007771299.1"/>
</dbReference>